<dbReference type="Pfam" id="PF13378">
    <property type="entry name" value="MR_MLE_C"/>
    <property type="match status" value="1"/>
</dbReference>
<dbReference type="SMART" id="SM00922">
    <property type="entry name" value="MR_MLE"/>
    <property type="match status" value="1"/>
</dbReference>
<feature type="domain" description="Mandelate racemase/muconate lactonizing enzyme C-terminal" evidence="8">
    <location>
        <begin position="142"/>
        <end position="234"/>
    </location>
</feature>
<evidence type="ECO:0000256" key="1">
    <source>
        <dbReference type="ARBA" id="ARBA00001968"/>
    </source>
</evidence>
<feature type="active site" description="Proton donor" evidence="7">
    <location>
        <position position="163"/>
    </location>
</feature>
<dbReference type="EC" id="4.2.1.113" evidence="6 7"/>
<dbReference type="Proteomes" id="UP001597506">
    <property type="component" value="Unassembled WGS sequence"/>
</dbReference>
<comment type="pathway">
    <text evidence="7">Quinol/quinone metabolism; 1,4-dihydroxy-2-naphthoate biosynthesis; 1,4-dihydroxy-2-naphthoate from chorismate: step 4/7.</text>
</comment>
<dbReference type="EMBL" id="JBHUMF010000030">
    <property type="protein sequence ID" value="MFD2681688.1"/>
    <property type="molecule type" value="Genomic_DNA"/>
</dbReference>
<dbReference type="SUPFAM" id="SSF54826">
    <property type="entry name" value="Enolase N-terminal domain-like"/>
    <property type="match status" value="1"/>
</dbReference>
<evidence type="ECO:0000256" key="6">
    <source>
        <dbReference type="ARBA" id="ARBA00029491"/>
    </source>
</evidence>
<dbReference type="InterPro" id="IPR013342">
    <property type="entry name" value="Mandelate_racemase_C"/>
</dbReference>
<keyword evidence="10" id="KW-1185">Reference proteome</keyword>
<dbReference type="Gene3D" id="3.30.390.10">
    <property type="entry name" value="Enolase-like, N-terminal domain"/>
    <property type="match status" value="1"/>
</dbReference>
<evidence type="ECO:0000313" key="10">
    <source>
        <dbReference type="Proteomes" id="UP001597506"/>
    </source>
</evidence>
<evidence type="ECO:0000256" key="5">
    <source>
        <dbReference type="ARBA" id="ARBA00023239"/>
    </source>
</evidence>
<dbReference type="SFLD" id="SFLDF00009">
    <property type="entry name" value="o-succinylbenzoate_synthase"/>
    <property type="match status" value="1"/>
</dbReference>
<dbReference type="InterPro" id="IPR029065">
    <property type="entry name" value="Enolase_C-like"/>
</dbReference>
<comment type="catalytic activity">
    <reaction evidence="7">
        <text>(1R,6R)-6-hydroxy-2-succinyl-cyclohexa-2,4-diene-1-carboxylate = 2-succinylbenzoate + H2O</text>
        <dbReference type="Rhea" id="RHEA:10196"/>
        <dbReference type="ChEBI" id="CHEBI:15377"/>
        <dbReference type="ChEBI" id="CHEBI:18325"/>
        <dbReference type="ChEBI" id="CHEBI:58689"/>
        <dbReference type="EC" id="4.2.1.113"/>
    </reaction>
</comment>
<dbReference type="PANTHER" id="PTHR48073:SF5">
    <property type="entry name" value="O-SUCCINYLBENZOATE SYNTHASE"/>
    <property type="match status" value="1"/>
</dbReference>
<dbReference type="GO" id="GO:0043748">
    <property type="term" value="F:O-succinylbenzoate synthase activity"/>
    <property type="evidence" value="ECO:0007669"/>
    <property type="project" value="UniProtKB-EC"/>
</dbReference>
<evidence type="ECO:0000256" key="4">
    <source>
        <dbReference type="ARBA" id="ARBA00022842"/>
    </source>
</evidence>
<accession>A0ABW5RSM7</accession>
<feature type="binding site" evidence="7">
    <location>
        <position position="213"/>
    </location>
    <ligand>
        <name>Mg(2+)</name>
        <dbReference type="ChEBI" id="CHEBI:18420"/>
    </ligand>
</feature>
<dbReference type="InterPro" id="IPR036849">
    <property type="entry name" value="Enolase-like_C_sf"/>
</dbReference>
<keyword evidence="4 7" id="KW-0460">Magnesium</keyword>
<evidence type="ECO:0000256" key="2">
    <source>
        <dbReference type="ARBA" id="ARBA00022428"/>
    </source>
</evidence>
<dbReference type="HAMAP" id="MF_01933">
    <property type="entry name" value="MenC_2"/>
    <property type="match status" value="1"/>
</dbReference>
<dbReference type="InterPro" id="IPR029017">
    <property type="entry name" value="Enolase-like_N"/>
</dbReference>
<dbReference type="RefSeq" id="WP_377936144.1">
    <property type="nucleotide sequence ID" value="NZ_JBHUMF010000030.1"/>
</dbReference>
<dbReference type="InterPro" id="IPR010197">
    <property type="entry name" value="OSBS/NAAAR"/>
</dbReference>
<protein>
    <recommendedName>
        <fullName evidence="6 7">o-succinylbenzoate synthase</fullName>
        <shortName evidence="7">OSB synthase</shortName>
        <shortName evidence="7">OSBS</shortName>
        <ecNumber evidence="6 7">4.2.1.113</ecNumber>
    </recommendedName>
    <alternativeName>
        <fullName evidence="7">4-(2'-carboxyphenyl)-4-oxybutyric acid synthase</fullName>
    </alternativeName>
    <alternativeName>
        <fullName evidence="7">o-succinylbenzoic acid synthase</fullName>
    </alternativeName>
</protein>
<comment type="similarity">
    <text evidence="7">Belongs to the mandelate racemase/muconate lactonizing enzyme family. MenC type 2 subfamily.</text>
</comment>
<sequence>MDIQKVVLHIVQMPLKNAFSTHLGTVDIRDGIIIEVIDGNGMSGYGEVVAFTTPWYTEETVKTCLHMLEEILIPLVFSKEIKHPKEIITLFNSVRRNQMAKASLEMAIWDLFAKQQNKPLWQIIGGSRQEVLSGAVVSASSMELMIRQTEDLVQEGYTRIKVKISPKHDYGILQSLRKKFPHLMIMADANSAYSLQDKEELKKLDELKLEMIEQPLAVDDIVEHAILQKELQTPICLDESITSPMEMKNAIHLQSCKMVNIKLARVGGYSNALDIYKLCQQNNIGVWCGGMIEFGVSRAHNIALATLSGFSFPGDIVSSTRYWEEDIIEPEITVKNGKIKRINSPGIGVTINWKRMMEVTKSRKEYNA</sequence>
<feature type="active site" description="Proton acceptor" evidence="7">
    <location>
        <position position="262"/>
    </location>
</feature>
<organism evidence="9 10">
    <name type="scientific">Bacillus seohaeanensis</name>
    <dbReference type="NCBI Taxonomy" id="284580"/>
    <lineage>
        <taxon>Bacteria</taxon>
        <taxon>Bacillati</taxon>
        <taxon>Bacillota</taxon>
        <taxon>Bacilli</taxon>
        <taxon>Bacillales</taxon>
        <taxon>Bacillaceae</taxon>
        <taxon>Bacillus</taxon>
    </lineage>
</organism>
<dbReference type="CDD" id="cd03317">
    <property type="entry name" value="NAAAR"/>
    <property type="match status" value="1"/>
</dbReference>
<reference evidence="10" key="1">
    <citation type="journal article" date="2019" name="Int. J. Syst. Evol. Microbiol.">
        <title>The Global Catalogue of Microorganisms (GCM) 10K type strain sequencing project: providing services to taxonomists for standard genome sequencing and annotation.</title>
        <authorList>
            <consortium name="The Broad Institute Genomics Platform"/>
            <consortium name="The Broad Institute Genome Sequencing Center for Infectious Disease"/>
            <person name="Wu L."/>
            <person name="Ma J."/>
        </authorList>
    </citation>
    <scope>NUCLEOTIDE SEQUENCE [LARGE SCALE GENOMIC DNA]</scope>
    <source>
        <strain evidence="10">KCTC 3913</strain>
    </source>
</reference>
<dbReference type="SFLD" id="SFLDS00001">
    <property type="entry name" value="Enolase"/>
    <property type="match status" value="1"/>
</dbReference>
<evidence type="ECO:0000259" key="8">
    <source>
        <dbReference type="SMART" id="SM00922"/>
    </source>
</evidence>
<comment type="pathway">
    <text evidence="7">Quinol/quinone metabolism; menaquinone biosynthesis.</text>
</comment>
<feature type="binding site" evidence="7">
    <location>
        <position position="188"/>
    </location>
    <ligand>
        <name>Mg(2+)</name>
        <dbReference type="ChEBI" id="CHEBI:18420"/>
    </ligand>
</feature>
<comment type="caution">
    <text evidence="9">The sequence shown here is derived from an EMBL/GenBank/DDBJ whole genome shotgun (WGS) entry which is preliminary data.</text>
</comment>
<dbReference type="InterPro" id="IPR047585">
    <property type="entry name" value="MenC"/>
</dbReference>
<keyword evidence="3 7" id="KW-0479">Metal-binding</keyword>
<proteinExistence type="inferred from homology"/>
<dbReference type="SUPFAM" id="SSF51604">
    <property type="entry name" value="Enolase C-terminal domain-like"/>
    <property type="match status" value="1"/>
</dbReference>
<dbReference type="Gene3D" id="3.20.20.120">
    <property type="entry name" value="Enolase-like C-terminal domain"/>
    <property type="match status" value="1"/>
</dbReference>
<feature type="binding site" evidence="7">
    <location>
        <position position="238"/>
    </location>
    <ligand>
        <name>Mg(2+)</name>
        <dbReference type="ChEBI" id="CHEBI:18420"/>
    </ligand>
</feature>
<keyword evidence="2 7" id="KW-0474">Menaquinone biosynthesis</keyword>
<comment type="cofactor">
    <cofactor evidence="1 7">
        <name>a divalent metal cation</name>
        <dbReference type="ChEBI" id="CHEBI:60240"/>
    </cofactor>
</comment>
<comment type="function">
    <text evidence="7">Converts 2-succinyl-6-hydroxy-2,4-cyclohexadiene-1-carboxylate (SHCHC) to 2-succinylbenzoate (OSB).</text>
</comment>
<keyword evidence="5 7" id="KW-0456">Lyase</keyword>
<dbReference type="PANTHER" id="PTHR48073">
    <property type="entry name" value="O-SUCCINYLBENZOATE SYNTHASE-RELATED"/>
    <property type="match status" value="1"/>
</dbReference>
<dbReference type="NCBIfam" id="TIGR01928">
    <property type="entry name" value="menC_lowGC_arch"/>
    <property type="match status" value="1"/>
</dbReference>
<dbReference type="Pfam" id="PF02746">
    <property type="entry name" value="MR_MLE_N"/>
    <property type="match status" value="1"/>
</dbReference>
<evidence type="ECO:0000256" key="3">
    <source>
        <dbReference type="ARBA" id="ARBA00022723"/>
    </source>
</evidence>
<name>A0ABW5RSM7_9BACI</name>
<gene>
    <name evidence="7 9" type="primary">menC</name>
    <name evidence="9" type="ORF">ACFSUL_13115</name>
</gene>
<evidence type="ECO:0000313" key="9">
    <source>
        <dbReference type="EMBL" id="MFD2681688.1"/>
    </source>
</evidence>
<dbReference type="InterPro" id="IPR013341">
    <property type="entry name" value="Mandelate_racemase_N_dom"/>
</dbReference>
<evidence type="ECO:0000256" key="7">
    <source>
        <dbReference type="HAMAP-Rule" id="MF_01933"/>
    </source>
</evidence>
<dbReference type="SFLD" id="SFLDG00180">
    <property type="entry name" value="muconate_cycloisomerase"/>
    <property type="match status" value="1"/>
</dbReference>